<protein>
    <submittedName>
        <fullName evidence="1">Uncharacterized protein</fullName>
    </submittedName>
</protein>
<accession>A0A412IFM0</accession>
<dbReference type="AlphaFoldDB" id="A0A412IFM0"/>
<organism evidence="1 2">
    <name type="scientific">Bacteroides cellulosilyticus</name>
    <dbReference type="NCBI Taxonomy" id="246787"/>
    <lineage>
        <taxon>Bacteria</taxon>
        <taxon>Pseudomonadati</taxon>
        <taxon>Bacteroidota</taxon>
        <taxon>Bacteroidia</taxon>
        <taxon>Bacteroidales</taxon>
        <taxon>Bacteroidaceae</taxon>
        <taxon>Bacteroides</taxon>
    </lineage>
</organism>
<reference evidence="1 2" key="1">
    <citation type="submission" date="2018-08" db="EMBL/GenBank/DDBJ databases">
        <title>A genome reference for cultivated species of the human gut microbiota.</title>
        <authorList>
            <person name="Zou Y."/>
            <person name="Xue W."/>
            <person name="Luo G."/>
        </authorList>
    </citation>
    <scope>NUCLEOTIDE SEQUENCE [LARGE SCALE GENOMIC DNA]</scope>
    <source>
        <strain evidence="1 2">AF22-3AC</strain>
    </source>
</reference>
<evidence type="ECO:0000313" key="2">
    <source>
        <dbReference type="Proteomes" id="UP000283341"/>
    </source>
</evidence>
<dbReference type="EMBL" id="QRVJ01000012">
    <property type="protein sequence ID" value="RGS35835.1"/>
    <property type="molecule type" value="Genomic_DNA"/>
</dbReference>
<gene>
    <name evidence="1" type="ORF">DWX97_14300</name>
</gene>
<comment type="caution">
    <text evidence="1">The sequence shown here is derived from an EMBL/GenBank/DDBJ whole genome shotgun (WGS) entry which is preliminary data.</text>
</comment>
<dbReference type="RefSeq" id="WP_118402846.1">
    <property type="nucleotide sequence ID" value="NZ_QRVJ01000012.1"/>
</dbReference>
<proteinExistence type="predicted"/>
<evidence type="ECO:0000313" key="1">
    <source>
        <dbReference type="EMBL" id="RGS35835.1"/>
    </source>
</evidence>
<sequence>MPGLHKMNHAGLHFLRKLYENNPEMPFSQMLPIYNKEAKVRGWVCLRSSGTIGYHLTTMGLYQRGTRIPLPDPKRGLEIIELSTANRKALMTMFGVSSALLSLILRHKRNGNKAEGIRKMALKLGGTRYVKAVIANDTVTL</sequence>
<name>A0A412IFM0_9BACE</name>
<dbReference type="Proteomes" id="UP000283341">
    <property type="component" value="Unassembled WGS sequence"/>
</dbReference>